<comment type="caution">
    <text evidence="1">The sequence shown here is derived from an EMBL/GenBank/DDBJ whole genome shotgun (WGS) entry which is preliminary data.</text>
</comment>
<accession>A0A9D4B590</accession>
<organism evidence="1 2">
    <name type="scientific">Mauremys mutica</name>
    <name type="common">yellowpond turtle</name>
    <dbReference type="NCBI Taxonomy" id="74926"/>
    <lineage>
        <taxon>Eukaryota</taxon>
        <taxon>Metazoa</taxon>
        <taxon>Chordata</taxon>
        <taxon>Craniata</taxon>
        <taxon>Vertebrata</taxon>
        <taxon>Euteleostomi</taxon>
        <taxon>Archelosauria</taxon>
        <taxon>Testudinata</taxon>
        <taxon>Testudines</taxon>
        <taxon>Cryptodira</taxon>
        <taxon>Durocryptodira</taxon>
        <taxon>Testudinoidea</taxon>
        <taxon>Geoemydidae</taxon>
        <taxon>Geoemydinae</taxon>
        <taxon>Mauremys</taxon>
    </lineage>
</organism>
<dbReference type="EMBL" id="JAHDVG010000469">
    <property type="protein sequence ID" value="KAH1181066.1"/>
    <property type="molecule type" value="Genomic_DNA"/>
</dbReference>
<sequence>MICSGDNRDLLLNLYSPHHSHLHLTHLPQNRSFENLVESLRHCHLDHVLPLSETIYQFADHLTTFYPTWQNFTSEKWVLEFIGYGYPIPYLSLVPNPPPIPLQEPFSQSPFWSSPGSLVWRFREVPAGSR</sequence>
<evidence type="ECO:0000313" key="2">
    <source>
        <dbReference type="Proteomes" id="UP000827986"/>
    </source>
</evidence>
<gene>
    <name evidence="1" type="ORF">KIL84_002000</name>
</gene>
<dbReference type="AlphaFoldDB" id="A0A9D4B590"/>
<dbReference type="Proteomes" id="UP000827986">
    <property type="component" value="Unassembled WGS sequence"/>
</dbReference>
<reference evidence="1" key="1">
    <citation type="submission" date="2021-09" db="EMBL/GenBank/DDBJ databases">
        <title>The genome of Mauremys mutica provides insights into the evolution of semi-aquatic lifestyle.</title>
        <authorList>
            <person name="Gong S."/>
            <person name="Gao Y."/>
        </authorList>
    </citation>
    <scope>NUCLEOTIDE SEQUENCE</scope>
    <source>
        <strain evidence="1">MM-2020</strain>
        <tissue evidence="1">Muscle</tissue>
    </source>
</reference>
<keyword evidence="2" id="KW-1185">Reference proteome</keyword>
<evidence type="ECO:0000313" key="1">
    <source>
        <dbReference type="EMBL" id="KAH1181066.1"/>
    </source>
</evidence>
<name>A0A9D4B590_9SAUR</name>
<proteinExistence type="predicted"/>
<protein>
    <submittedName>
        <fullName evidence="1">Uncharacterized protein</fullName>
    </submittedName>
</protein>